<dbReference type="InterPro" id="IPR042099">
    <property type="entry name" value="ANL_N_sf"/>
</dbReference>
<feature type="compositionally biased region" description="Polar residues" evidence="1">
    <location>
        <begin position="77"/>
        <end position="87"/>
    </location>
</feature>
<sequence>MTTADPHKPAHHALQLVRSIALSVPAYRRLLDDNGIDLSVIATMDDLVALPTTSKDTYRRTNTLAELHSGRPEDVETISSSAGSSGVPTFWPRGQSSTDHGASMFGTVLRDCADTQHRPTLAVVTFPSGPYVGGSFMYSMLLELRRRGHKISIATPGMDIEAIIAVIAEAAPLYRQIVLFAYPPIARDLLDAHGDLLAQHNAVIVVGGEPVSEAWRSLVHSMLDDAGGDRVRVVYGATDVGFVGYETAATIAIRSAAARDSTLNRVMFGDDYTGEGLVQQPAFVQYEPDYTYIEVDDEGCLLFTVGGVLPLVRYRVNDRGLALSGVDIRDRLEQAGYRTLAADIDPHGFYLLVHGRTDVSAIYSAVNIYPDYFRPAVEHISLATRLTGRFIARCDTDADQRQTLVLDVELRAHQHPDDETAEHVRQLSIASLRQLSAEYRVVHDRRGKAAEPVVRLQPFGGDGFVTGGKQKSIG</sequence>
<dbReference type="PANTHER" id="PTHR43845:SF1">
    <property type="entry name" value="BLR5969 PROTEIN"/>
    <property type="match status" value="1"/>
</dbReference>
<evidence type="ECO:0000313" key="3">
    <source>
        <dbReference type="Proteomes" id="UP000077519"/>
    </source>
</evidence>
<dbReference type="SUPFAM" id="SSF56801">
    <property type="entry name" value="Acetyl-CoA synthetase-like"/>
    <property type="match status" value="1"/>
</dbReference>
<dbReference type="PANTHER" id="PTHR43845">
    <property type="entry name" value="BLR5969 PROTEIN"/>
    <property type="match status" value="1"/>
</dbReference>
<gene>
    <name evidence="2" type="ORF">A3K89_17395</name>
</gene>
<evidence type="ECO:0000313" key="2">
    <source>
        <dbReference type="EMBL" id="OAK56244.1"/>
    </source>
</evidence>
<keyword evidence="3" id="KW-1185">Reference proteome</keyword>
<proteinExistence type="predicted"/>
<dbReference type="Gene3D" id="3.40.50.12780">
    <property type="entry name" value="N-terminal domain of ligase-like"/>
    <property type="match status" value="1"/>
</dbReference>
<accession>A0A177YL06</accession>
<evidence type="ECO:0008006" key="4">
    <source>
        <dbReference type="Google" id="ProtNLM"/>
    </source>
</evidence>
<dbReference type="EMBL" id="LVHI01000005">
    <property type="protein sequence ID" value="OAK56244.1"/>
    <property type="molecule type" value="Genomic_DNA"/>
</dbReference>
<comment type="caution">
    <text evidence="2">The sequence shown here is derived from an EMBL/GenBank/DDBJ whole genome shotgun (WGS) entry which is preliminary data.</text>
</comment>
<dbReference type="AlphaFoldDB" id="A0A177YL06"/>
<reference evidence="2 3" key="1">
    <citation type="submission" date="2016-03" db="EMBL/GenBank/DDBJ databases">
        <title>Genome sequence of Rhodococcus kyotonensis KB10.</title>
        <authorList>
            <person name="Jeong H."/>
            <person name="Hong C.E."/>
            <person name="Jo S.H."/>
            <person name="Park J.M."/>
        </authorList>
    </citation>
    <scope>NUCLEOTIDE SEQUENCE [LARGE SCALE GENOMIC DNA]</scope>
    <source>
        <strain evidence="2 3">KB10</strain>
    </source>
</reference>
<organism evidence="2 3">
    <name type="scientific">Rhodococcoides kyotonense</name>
    <dbReference type="NCBI Taxonomy" id="398843"/>
    <lineage>
        <taxon>Bacteria</taxon>
        <taxon>Bacillati</taxon>
        <taxon>Actinomycetota</taxon>
        <taxon>Actinomycetes</taxon>
        <taxon>Mycobacteriales</taxon>
        <taxon>Nocardiaceae</taxon>
        <taxon>Rhodococcoides</taxon>
    </lineage>
</organism>
<dbReference type="RefSeq" id="WP_068422485.1">
    <property type="nucleotide sequence ID" value="NZ_LVHI01000005.1"/>
</dbReference>
<evidence type="ECO:0000256" key="1">
    <source>
        <dbReference type="SAM" id="MobiDB-lite"/>
    </source>
</evidence>
<protein>
    <recommendedName>
        <fullName evidence="4">Phenylacetate-CoA ligase</fullName>
    </recommendedName>
</protein>
<dbReference type="Proteomes" id="UP000077519">
    <property type="component" value="Unassembled WGS sequence"/>
</dbReference>
<feature type="region of interest" description="Disordered" evidence="1">
    <location>
        <begin position="70"/>
        <end position="89"/>
    </location>
</feature>
<name>A0A177YL06_9NOCA</name>